<comment type="caution">
    <text evidence="2">The sequence shown here is derived from an EMBL/GenBank/DDBJ whole genome shotgun (WGS) entry which is preliminary data.</text>
</comment>
<dbReference type="AlphaFoldDB" id="A0A430KX81"/>
<feature type="region of interest" description="Disordered" evidence="1">
    <location>
        <begin position="1"/>
        <end position="21"/>
    </location>
</feature>
<dbReference type="Proteomes" id="UP000287124">
    <property type="component" value="Unassembled WGS sequence"/>
</dbReference>
<evidence type="ECO:0000313" key="2">
    <source>
        <dbReference type="EMBL" id="RTE68100.1"/>
    </source>
</evidence>
<protein>
    <submittedName>
        <fullName evidence="2">Uncharacterized protein</fullName>
    </submittedName>
</protein>
<organism evidence="2 3">
    <name type="scientific">Fusarium euwallaceae</name>
    <dbReference type="NCBI Taxonomy" id="1147111"/>
    <lineage>
        <taxon>Eukaryota</taxon>
        <taxon>Fungi</taxon>
        <taxon>Dikarya</taxon>
        <taxon>Ascomycota</taxon>
        <taxon>Pezizomycotina</taxon>
        <taxon>Sordariomycetes</taxon>
        <taxon>Hypocreomycetidae</taxon>
        <taxon>Hypocreales</taxon>
        <taxon>Nectriaceae</taxon>
        <taxon>Fusarium</taxon>
        <taxon>Fusarium solani species complex</taxon>
    </lineage>
</organism>
<accession>A0A430KX81</accession>
<keyword evidence="3" id="KW-1185">Reference proteome</keyword>
<evidence type="ECO:0000313" key="3">
    <source>
        <dbReference type="Proteomes" id="UP000287124"/>
    </source>
</evidence>
<reference evidence="2 3" key="1">
    <citation type="submission" date="2017-06" db="EMBL/GenBank/DDBJ databases">
        <title>Comparative genomic analysis of Ambrosia Fusariam Clade fungi.</title>
        <authorList>
            <person name="Stajich J.E."/>
            <person name="Carrillo J."/>
            <person name="Kijimoto T."/>
            <person name="Eskalen A."/>
            <person name="O'Donnell K."/>
            <person name="Kasson M."/>
        </authorList>
    </citation>
    <scope>NUCLEOTIDE SEQUENCE [LARGE SCALE GENOMIC DNA]</scope>
    <source>
        <strain evidence="2 3">UCR1854</strain>
    </source>
</reference>
<dbReference type="EMBL" id="MIKF01001169">
    <property type="protein sequence ID" value="RTE68100.1"/>
    <property type="molecule type" value="Genomic_DNA"/>
</dbReference>
<sequence>MAEAQAKPYARNPQPTRSLQSMACQTATAKGWQYGPLEAKNGQQQILTSWNGVASPPTHGPAGLTSKTSFDWGGCRPAVYPRRSESNASR</sequence>
<name>A0A430KX81_9HYPO</name>
<proteinExistence type="predicted"/>
<evidence type="ECO:0000256" key="1">
    <source>
        <dbReference type="SAM" id="MobiDB-lite"/>
    </source>
</evidence>
<gene>
    <name evidence="2" type="ORF">BHE90_017523</name>
</gene>